<evidence type="ECO:0000313" key="6">
    <source>
        <dbReference type="Proteomes" id="UP000726737"/>
    </source>
</evidence>
<gene>
    <name evidence="5" type="ORF">BG011_009089</name>
</gene>
<comment type="similarity">
    <text evidence="1">Belongs to the SIKE family.</text>
</comment>
<dbReference type="AlphaFoldDB" id="A0A9P6Q8Y5"/>
<dbReference type="Pfam" id="PF05769">
    <property type="entry name" value="SIKE"/>
    <property type="match status" value="1"/>
</dbReference>
<evidence type="ECO:0000256" key="1">
    <source>
        <dbReference type="ARBA" id="ARBA00005537"/>
    </source>
</evidence>
<feature type="region of interest" description="Disordered" evidence="4">
    <location>
        <begin position="182"/>
        <end position="306"/>
    </location>
</feature>
<evidence type="ECO:0000256" key="4">
    <source>
        <dbReference type="SAM" id="MobiDB-lite"/>
    </source>
</evidence>
<organism evidence="5 6">
    <name type="scientific">Mortierella polycephala</name>
    <dbReference type="NCBI Taxonomy" id="41804"/>
    <lineage>
        <taxon>Eukaryota</taxon>
        <taxon>Fungi</taxon>
        <taxon>Fungi incertae sedis</taxon>
        <taxon>Mucoromycota</taxon>
        <taxon>Mortierellomycotina</taxon>
        <taxon>Mortierellomycetes</taxon>
        <taxon>Mortierellales</taxon>
        <taxon>Mortierellaceae</taxon>
        <taxon>Mortierella</taxon>
    </lineage>
</organism>
<accession>A0A9P6Q8Y5</accession>
<dbReference type="PANTHER" id="PTHR39472">
    <property type="entry name" value="EXPRESSED PROTEIN"/>
    <property type="match status" value="1"/>
</dbReference>
<dbReference type="OrthoDB" id="21214at2759"/>
<evidence type="ECO:0000256" key="2">
    <source>
        <dbReference type="ARBA" id="ARBA00023054"/>
    </source>
</evidence>
<reference evidence="5" key="1">
    <citation type="journal article" date="2020" name="Fungal Divers.">
        <title>Resolving the Mortierellaceae phylogeny through synthesis of multi-gene phylogenetics and phylogenomics.</title>
        <authorList>
            <person name="Vandepol N."/>
            <person name="Liber J."/>
            <person name="Desiro A."/>
            <person name="Na H."/>
            <person name="Kennedy M."/>
            <person name="Barry K."/>
            <person name="Grigoriev I.V."/>
            <person name="Miller A.N."/>
            <person name="O'Donnell K."/>
            <person name="Stajich J.E."/>
            <person name="Bonito G."/>
        </authorList>
    </citation>
    <scope>NUCLEOTIDE SEQUENCE</scope>
    <source>
        <strain evidence="5">KOD948</strain>
    </source>
</reference>
<evidence type="ECO:0000256" key="3">
    <source>
        <dbReference type="SAM" id="Coils"/>
    </source>
</evidence>
<dbReference type="PANTHER" id="PTHR39472:SF1">
    <property type="entry name" value="EXPRESSED PROTEIN"/>
    <property type="match status" value="1"/>
</dbReference>
<sequence length="306" mass="34127">MQKLWRLTNELTAQLVFNRNATLELKQQLADLQAKTSQAPPLYFGGQYQGSINDQADYRLRIANERLKEENSQLQEQVREYERWMEYIMTKFRLQNFAMAQSRKEAMHEAYKMAEQGGEAAMRLQEENTILQSRLSDLSTVARKAIHEEYYTTESLIESLETENQALREMLGVAEGNGGAVKGRISFHPGTGQFFGDEEDEDEGRARRGGNRVSFPSTGTGSNVASSGSEPDEQQQHQQQPRRTQGFHPLSIQTGLGTPSSSVSSTTSPTSSSWSSSTTASSPTTADRFKSISPPLEDASQGQLEK</sequence>
<comment type="caution">
    <text evidence="5">The sequence shown here is derived from an EMBL/GenBank/DDBJ whole genome shotgun (WGS) entry which is preliminary data.</text>
</comment>
<feature type="compositionally biased region" description="Low complexity" evidence="4">
    <location>
        <begin position="258"/>
        <end position="285"/>
    </location>
</feature>
<feature type="coiled-coil region" evidence="3">
    <location>
        <begin position="53"/>
        <end position="84"/>
    </location>
</feature>
<name>A0A9P6Q8Y5_9FUNG</name>
<proteinExistence type="inferred from homology"/>
<dbReference type="EMBL" id="JAAAJA010000079">
    <property type="protein sequence ID" value="KAG0263254.1"/>
    <property type="molecule type" value="Genomic_DNA"/>
</dbReference>
<protein>
    <submittedName>
        <fullName evidence="5">Uncharacterized protein</fullName>
    </submittedName>
</protein>
<keyword evidence="6" id="KW-1185">Reference proteome</keyword>
<dbReference type="Proteomes" id="UP000726737">
    <property type="component" value="Unassembled WGS sequence"/>
</dbReference>
<keyword evidence="2 3" id="KW-0175">Coiled coil</keyword>
<dbReference type="InterPro" id="IPR008555">
    <property type="entry name" value="SIKE"/>
</dbReference>
<feature type="compositionally biased region" description="Polar residues" evidence="4">
    <location>
        <begin position="214"/>
        <end position="229"/>
    </location>
</feature>
<evidence type="ECO:0000313" key="5">
    <source>
        <dbReference type="EMBL" id="KAG0263254.1"/>
    </source>
</evidence>